<dbReference type="AlphaFoldDB" id="A0A2G3E5I9"/>
<dbReference type="Proteomes" id="UP000224563">
    <property type="component" value="Unassembled WGS sequence"/>
</dbReference>
<accession>A0A2G3E5I9</accession>
<reference evidence="1 2" key="1">
    <citation type="submission" date="2017-10" db="EMBL/GenBank/DDBJ databases">
        <title>Resolving the taxonomy of Roseburia spp., Eubacterium rectale and Agathobacter spp. through phylogenomic analysis.</title>
        <authorList>
            <person name="Sheridan P.O."/>
            <person name="Walker A.W."/>
            <person name="Duncan S.H."/>
            <person name="Scott K.P."/>
            <person name="Toole P.W.O."/>
            <person name="Luis P."/>
            <person name="Flint H.J."/>
        </authorList>
    </citation>
    <scope>NUCLEOTIDE SEQUENCE [LARGE SCALE GENOMIC DNA]</scope>
    <source>
        <strain evidence="1 2">JK623</strain>
    </source>
</reference>
<comment type="caution">
    <text evidence="1">The sequence shown here is derived from an EMBL/GenBank/DDBJ whole genome shotgun (WGS) entry which is preliminary data.</text>
</comment>
<evidence type="ECO:0000313" key="1">
    <source>
        <dbReference type="EMBL" id="PHU38430.1"/>
    </source>
</evidence>
<gene>
    <name evidence="1" type="ORF">CSX02_02530</name>
</gene>
<evidence type="ECO:0000313" key="2">
    <source>
        <dbReference type="Proteomes" id="UP000224563"/>
    </source>
</evidence>
<protein>
    <submittedName>
        <fullName evidence="1">Uncharacterized protein</fullName>
    </submittedName>
</protein>
<dbReference type="EMBL" id="PDYG01000008">
    <property type="protein sequence ID" value="PHU38430.1"/>
    <property type="molecule type" value="Genomic_DNA"/>
</dbReference>
<name>A0A2G3E5I9_9FIRM</name>
<sequence length="184" mass="21787">MYLYHYYDKRSGPFRSLTALSAEQSNLILEQMKKERPDSMCAKRDLEYIKKRRNCEAILRREFAKKGGIMDLDSPHYMVVEHSPWLSTWYEQGDFLKIPIDAFDTRKISFTYGDSMPTFSPKVQDGKEYRNQVYTYEEILRIIDRYGLPQEWNDDGAHGPERYIEAHVWTNEPISQITNIGIKN</sequence>
<reference evidence="1 2" key="2">
    <citation type="submission" date="2017-10" db="EMBL/GenBank/DDBJ databases">
        <authorList>
            <person name="Banno H."/>
            <person name="Chua N.-H."/>
        </authorList>
    </citation>
    <scope>NUCLEOTIDE SEQUENCE [LARGE SCALE GENOMIC DNA]</scope>
    <source>
        <strain evidence="1 2">JK623</strain>
    </source>
</reference>
<proteinExistence type="predicted"/>
<keyword evidence="2" id="KW-1185">Reference proteome</keyword>
<dbReference type="RefSeq" id="WP_099385516.1">
    <property type="nucleotide sequence ID" value="NZ_JANSWH010000051.1"/>
</dbReference>
<organism evidence="1 2">
    <name type="scientific">Agathobacter ruminis</name>
    <dbReference type="NCBI Taxonomy" id="1712665"/>
    <lineage>
        <taxon>Bacteria</taxon>
        <taxon>Bacillati</taxon>
        <taxon>Bacillota</taxon>
        <taxon>Clostridia</taxon>
        <taxon>Lachnospirales</taxon>
        <taxon>Lachnospiraceae</taxon>
        <taxon>Agathobacter</taxon>
    </lineage>
</organism>